<evidence type="ECO:0000313" key="4">
    <source>
        <dbReference type="WBParaSite" id="Hba_08733"/>
    </source>
</evidence>
<dbReference type="WBParaSite" id="Hba_08733">
    <property type="protein sequence ID" value="Hba_08733"/>
    <property type="gene ID" value="Hba_08733"/>
</dbReference>
<protein>
    <submittedName>
        <fullName evidence="4">DUF1768 domain-containing protein</fullName>
    </submittedName>
</protein>
<sequence length="297" mass="34399">MIDKRKQSMGTSFIQDTDRSESLLRKSIEFPSEAQSNSSEVVLDFTSKEHSHMKDVDNSEVSAPDEVYVTNTPDRLDSVTVKRRLIKLSRSERPIEVEFKHDTLKFITKVVHYLSFNNRFALLPVITSKVPNEKIIAFFMNKHVLSNQFICKRLVINGLHFNCTTQFYTWKKAKIAENEGAAIAILHLKDPNLMKEVGRELGEKFDAKGWRRCSWRLMLKANMAKYKQNRALRFELFRTIGATLVEADEMNTWWGVGMGIADDIGASSFSNFFSCHSFHFSFSTHFRFGFLFIIFHK</sequence>
<feature type="domain" description="NADAR" evidence="2">
    <location>
        <begin position="152"/>
        <end position="261"/>
    </location>
</feature>
<keyword evidence="3" id="KW-1185">Reference proteome</keyword>
<feature type="region of interest" description="Disordered" evidence="1">
    <location>
        <begin position="1"/>
        <end position="20"/>
    </location>
</feature>
<organism evidence="3 4">
    <name type="scientific">Heterorhabditis bacteriophora</name>
    <name type="common">Entomopathogenic nematode worm</name>
    <dbReference type="NCBI Taxonomy" id="37862"/>
    <lineage>
        <taxon>Eukaryota</taxon>
        <taxon>Metazoa</taxon>
        <taxon>Ecdysozoa</taxon>
        <taxon>Nematoda</taxon>
        <taxon>Chromadorea</taxon>
        <taxon>Rhabditida</taxon>
        <taxon>Rhabditina</taxon>
        <taxon>Rhabditomorpha</taxon>
        <taxon>Strongyloidea</taxon>
        <taxon>Heterorhabditidae</taxon>
        <taxon>Heterorhabditis</taxon>
    </lineage>
</organism>
<proteinExistence type="predicted"/>
<name>A0A1I7WU64_HETBA</name>
<evidence type="ECO:0000256" key="1">
    <source>
        <dbReference type="SAM" id="MobiDB-lite"/>
    </source>
</evidence>
<dbReference type="SUPFAM" id="SSF143990">
    <property type="entry name" value="YbiA-like"/>
    <property type="match status" value="1"/>
</dbReference>
<dbReference type="CDD" id="cd15457">
    <property type="entry name" value="NADAR"/>
    <property type="match status" value="1"/>
</dbReference>
<dbReference type="InterPro" id="IPR012816">
    <property type="entry name" value="NADAR"/>
</dbReference>
<dbReference type="NCBIfam" id="TIGR02464">
    <property type="entry name" value="ribofla_fusion"/>
    <property type="match status" value="1"/>
</dbReference>
<evidence type="ECO:0000259" key="2">
    <source>
        <dbReference type="Pfam" id="PF08719"/>
    </source>
</evidence>
<evidence type="ECO:0000313" key="3">
    <source>
        <dbReference type="Proteomes" id="UP000095283"/>
    </source>
</evidence>
<reference evidence="4" key="1">
    <citation type="submission" date="2016-11" db="UniProtKB">
        <authorList>
            <consortium name="WormBaseParasite"/>
        </authorList>
    </citation>
    <scope>IDENTIFICATION</scope>
</reference>
<dbReference type="InterPro" id="IPR037238">
    <property type="entry name" value="YbiA-like_sf"/>
</dbReference>
<dbReference type="Proteomes" id="UP000095283">
    <property type="component" value="Unplaced"/>
</dbReference>
<dbReference type="Pfam" id="PF08719">
    <property type="entry name" value="NADAR"/>
    <property type="match status" value="1"/>
</dbReference>
<accession>A0A1I7WU64</accession>
<dbReference type="AlphaFoldDB" id="A0A1I7WU64"/>
<dbReference type="Gene3D" id="1.10.357.40">
    <property type="entry name" value="YbiA-like"/>
    <property type="match status" value="1"/>
</dbReference>